<reference evidence="1 2" key="1">
    <citation type="journal article" date="2022" name="Allergy">
        <title>Genome assembly and annotation of Periplaneta americana reveal a comprehensive cockroach allergen profile.</title>
        <authorList>
            <person name="Wang L."/>
            <person name="Xiong Q."/>
            <person name="Saelim N."/>
            <person name="Wang L."/>
            <person name="Nong W."/>
            <person name="Wan A.T."/>
            <person name="Shi M."/>
            <person name="Liu X."/>
            <person name="Cao Q."/>
            <person name="Hui J.H.L."/>
            <person name="Sookrung N."/>
            <person name="Leung T.F."/>
            <person name="Tungtrongchitr A."/>
            <person name="Tsui S.K.W."/>
        </authorList>
    </citation>
    <scope>NUCLEOTIDE SEQUENCE [LARGE SCALE GENOMIC DNA]</scope>
    <source>
        <strain evidence="1">PWHHKU_190912</strain>
    </source>
</reference>
<comment type="caution">
    <text evidence="1">The sequence shown here is derived from an EMBL/GenBank/DDBJ whole genome shotgun (WGS) entry which is preliminary data.</text>
</comment>
<protein>
    <submittedName>
        <fullName evidence="1">Uncharacterized protein</fullName>
    </submittedName>
</protein>
<gene>
    <name evidence="1" type="ORF">ANN_08368</name>
</gene>
<keyword evidence="2" id="KW-1185">Reference proteome</keyword>
<proteinExistence type="predicted"/>
<organism evidence="1 2">
    <name type="scientific">Periplaneta americana</name>
    <name type="common">American cockroach</name>
    <name type="synonym">Blatta americana</name>
    <dbReference type="NCBI Taxonomy" id="6978"/>
    <lineage>
        <taxon>Eukaryota</taxon>
        <taxon>Metazoa</taxon>
        <taxon>Ecdysozoa</taxon>
        <taxon>Arthropoda</taxon>
        <taxon>Hexapoda</taxon>
        <taxon>Insecta</taxon>
        <taxon>Pterygota</taxon>
        <taxon>Neoptera</taxon>
        <taxon>Polyneoptera</taxon>
        <taxon>Dictyoptera</taxon>
        <taxon>Blattodea</taxon>
        <taxon>Blattoidea</taxon>
        <taxon>Blattidae</taxon>
        <taxon>Blattinae</taxon>
        <taxon>Periplaneta</taxon>
    </lineage>
</organism>
<dbReference type="Proteomes" id="UP001148838">
    <property type="component" value="Unassembled WGS sequence"/>
</dbReference>
<accession>A0ABQ8T181</accession>
<sequence>MAGLCEGGNEPLGSLKARKYLSHTGYRSQAADFYDTGIQKLIPGSETKPTDVQGLYCYSTLCGGQPISKQCSALRRTKACVRSRIPVPELLIGLEY</sequence>
<name>A0ABQ8T181_PERAM</name>
<dbReference type="EMBL" id="JAJSOF020000017">
    <property type="protein sequence ID" value="KAJ4440229.1"/>
    <property type="molecule type" value="Genomic_DNA"/>
</dbReference>
<evidence type="ECO:0000313" key="2">
    <source>
        <dbReference type="Proteomes" id="UP001148838"/>
    </source>
</evidence>
<evidence type="ECO:0000313" key="1">
    <source>
        <dbReference type="EMBL" id="KAJ4440229.1"/>
    </source>
</evidence>